<evidence type="ECO:0000313" key="4">
    <source>
        <dbReference type="Proteomes" id="UP000601099"/>
    </source>
</evidence>
<keyword evidence="2" id="KW-0812">Transmembrane</keyword>
<comment type="caution">
    <text evidence="3">The sequence shown here is derived from an EMBL/GenBank/DDBJ whole genome shotgun (WGS) entry which is preliminary data.</text>
</comment>
<feature type="region of interest" description="Disordered" evidence="1">
    <location>
        <begin position="85"/>
        <end position="112"/>
    </location>
</feature>
<feature type="transmembrane region" description="Helical" evidence="2">
    <location>
        <begin position="20"/>
        <end position="37"/>
    </location>
</feature>
<name>A0ABS0L226_9BACT</name>
<evidence type="ECO:0000256" key="1">
    <source>
        <dbReference type="SAM" id="MobiDB-lite"/>
    </source>
</evidence>
<protein>
    <submittedName>
        <fullName evidence="3">Uncharacterized protein</fullName>
    </submittedName>
</protein>
<keyword evidence="4" id="KW-1185">Reference proteome</keyword>
<sequence length="112" mass="12329">MAVRRSASLRSSPILRRTGIVAGISLLLALLLISYLYGFSNEFFARLFGAFFVLFCLLAVTFLGVVPFVSWAATHWFGPGWEDSALNTTPPRKKASPAVSGKPLRQRVRSNP</sequence>
<dbReference type="EMBL" id="JADWYK010000003">
    <property type="protein sequence ID" value="MBG8553469.1"/>
    <property type="molecule type" value="Genomic_DNA"/>
</dbReference>
<keyword evidence="2" id="KW-0472">Membrane</keyword>
<dbReference type="Proteomes" id="UP000601099">
    <property type="component" value="Unassembled WGS sequence"/>
</dbReference>
<evidence type="ECO:0000256" key="2">
    <source>
        <dbReference type="SAM" id="Phobius"/>
    </source>
</evidence>
<keyword evidence="2" id="KW-1133">Transmembrane helix</keyword>
<proteinExistence type="predicted"/>
<feature type="transmembrane region" description="Helical" evidence="2">
    <location>
        <begin position="43"/>
        <end position="69"/>
    </location>
</feature>
<organism evidence="3 4">
    <name type="scientific">Hymenobacter guriensis</name>
    <dbReference type="NCBI Taxonomy" id="2793065"/>
    <lineage>
        <taxon>Bacteria</taxon>
        <taxon>Pseudomonadati</taxon>
        <taxon>Bacteroidota</taxon>
        <taxon>Cytophagia</taxon>
        <taxon>Cytophagales</taxon>
        <taxon>Hymenobacteraceae</taxon>
        <taxon>Hymenobacter</taxon>
    </lineage>
</organism>
<evidence type="ECO:0000313" key="3">
    <source>
        <dbReference type="EMBL" id="MBG8553469.1"/>
    </source>
</evidence>
<gene>
    <name evidence="3" type="ORF">I5L79_07925</name>
</gene>
<accession>A0ABS0L226</accession>
<reference evidence="3 4" key="1">
    <citation type="submission" date="2020-11" db="EMBL/GenBank/DDBJ databases">
        <title>Hymenobacter sp.</title>
        <authorList>
            <person name="Kim M.K."/>
        </authorList>
    </citation>
    <scope>NUCLEOTIDE SEQUENCE [LARGE SCALE GENOMIC DNA]</scope>
    <source>
        <strain evidence="3 4">BT594</strain>
    </source>
</reference>